<dbReference type="Proteomes" id="UP000245138">
    <property type="component" value="Unassembled WGS sequence"/>
</dbReference>
<dbReference type="RefSeq" id="WP_245929699.1">
    <property type="nucleotide sequence ID" value="NZ_QDKJ01000038.1"/>
</dbReference>
<reference evidence="2 3" key="1">
    <citation type="submission" date="2018-04" db="EMBL/GenBank/DDBJ databases">
        <title>Brenneria corticis sp.nov.</title>
        <authorList>
            <person name="Li Y."/>
        </authorList>
    </citation>
    <scope>NUCLEOTIDE SEQUENCE [LARGE SCALE GENOMIC DNA]</scope>
    <source>
        <strain evidence="2 3">LMG 27715</strain>
    </source>
</reference>
<evidence type="ECO:0000313" key="2">
    <source>
        <dbReference type="EMBL" id="PWC09222.1"/>
    </source>
</evidence>
<dbReference type="Gene3D" id="2.180.10.10">
    <property type="entry name" value="RHS repeat-associated core"/>
    <property type="match status" value="1"/>
</dbReference>
<accession>A0A2U1TIR1</accession>
<sequence length="169" mass="18301">HRYYDAEGIQQYISPDPIGLLGGNNNYAYAPNPLTWIDPLGLSKCSLSGNTIKKPDGTDLITIPENARVRKLTPPKGYSGEYGYEYKWTNAGGSTSTVRIHGIDASAPAGSNASQGWVVRVFDGKRSMDINGTYHPPGIFNPSSPHYSPSIINDVHIPINKPMSFPGVP</sequence>
<evidence type="ECO:0000313" key="3">
    <source>
        <dbReference type="Proteomes" id="UP000245138"/>
    </source>
</evidence>
<dbReference type="AlphaFoldDB" id="A0A2U1TIR1"/>
<feature type="domain" description="Bacterial toxin 30" evidence="1">
    <location>
        <begin position="62"/>
        <end position="159"/>
    </location>
</feature>
<dbReference type="InterPro" id="IPR029111">
    <property type="entry name" value="Ntox30"/>
</dbReference>
<keyword evidence="3" id="KW-1185">Reference proteome</keyword>
<feature type="non-terminal residue" evidence="2">
    <location>
        <position position="1"/>
    </location>
</feature>
<gene>
    <name evidence="2" type="ORF">B4923_20645</name>
</gene>
<protein>
    <submittedName>
        <fullName evidence="2">Type IV secretion protein Rhs</fullName>
    </submittedName>
</protein>
<dbReference type="InterPro" id="IPR022385">
    <property type="entry name" value="Rhs_assc_core"/>
</dbReference>
<proteinExistence type="predicted"/>
<dbReference type="NCBIfam" id="TIGR03696">
    <property type="entry name" value="Rhs_assc_core"/>
    <property type="match status" value="1"/>
</dbReference>
<organism evidence="2 3">
    <name type="scientific">Brenneria roseae subsp. americana</name>
    <dbReference type="NCBI Taxonomy" id="1508507"/>
    <lineage>
        <taxon>Bacteria</taxon>
        <taxon>Pseudomonadati</taxon>
        <taxon>Pseudomonadota</taxon>
        <taxon>Gammaproteobacteria</taxon>
        <taxon>Enterobacterales</taxon>
        <taxon>Pectobacteriaceae</taxon>
        <taxon>Brenneria</taxon>
    </lineage>
</organism>
<name>A0A2U1TIR1_9GAMM</name>
<dbReference type="EMBL" id="QDKJ01000038">
    <property type="protein sequence ID" value="PWC09222.1"/>
    <property type="molecule type" value="Genomic_DNA"/>
</dbReference>
<comment type="caution">
    <text evidence="2">The sequence shown here is derived from an EMBL/GenBank/DDBJ whole genome shotgun (WGS) entry which is preliminary data.</text>
</comment>
<dbReference type="Pfam" id="PF15532">
    <property type="entry name" value="Ntox30"/>
    <property type="match status" value="1"/>
</dbReference>
<evidence type="ECO:0000259" key="1">
    <source>
        <dbReference type="Pfam" id="PF15532"/>
    </source>
</evidence>